<name>A0ABV4MKR1_9VIBR</name>
<dbReference type="CDD" id="cd00077">
    <property type="entry name" value="HDc"/>
    <property type="match status" value="1"/>
</dbReference>
<dbReference type="EMBL" id="JBGOOS010000023">
    <property type="protein sequence ID" value="MEZ8210151.1"/>
    <property type="molecule type" value="Genomic_DNA"/>
</dbReference>
<protein>
    <submittedName>
        <fullName evidence="2">HD-GYP domain-containing protein</fullName>
        <ecNumber evidence="2">3.1.4.-</ecNumber>
    </submittedName>
</protein>
<dbReference type="InterPro" id="IPR003607">
    <property type="entry name" value="HD/PDEase_dom"/>
</dbReference>
<gene>
    <name evidence="2" type="ORF">ACED39_15335</name>
</gene>
<dbReference type="SUPFAM" id="SSF109604">
    <property type="entry name" value="HD-domain/PDEase-like"/>
    <property type="match status" value="1"/>
</dbReference>
<dbReference type="PANTHER" id="PTHR45228">
    <property type="entry name" value="CYCLIC DI-GMP PHOSPHODIESTERASE TM_0186-RELATED"/>
    <property type="match status" value="1"/>
</dbReference>
<comment type="caution">
    <text evidence="2">The sequence shown here is derived from an EMBL/GenBank/DDBJ whole genome shotgun (WGS) entry which is preliminary data.</text>
</comment>
<dbReference type="InterPro" id="IPR037522">
    <property type="entry name" value="HD_GYP_dom"/>
</dbReference>
<dbReference type="PANTHER" id="PTHR45228:SF8">
    <property type="entry name" value="TWO-COMPONENT RESPONSE REGULATOR-RELATED"/>
    <property type="match status" value="1"/>
</dbReference>
<dbReference type="Pfam" id="PF13487">
    <property type="entry name" value="HD_5"/>
    <property type="match status" value="1"/>
</dbReference>
<evidence type="ECO:0000313" key="3">
    <source>
        <dbReference type="Proteomes" id="UP001569151"/>
    </source>
</evidence>
<dbReference type="InterPro" id="IPR052020">
    <property type="entry name" value="Cyclic_di-GMP/3'3'-cGAMP_PDE"/>
</dbReference>
<organism evidence="2 3">
    <name type="scientific">Vibrio bivalvicida</name>
    <dbReference type="NCBI Taxonomy" id="1276888"/>
    <lineage>
        <taxon>Bacteria</taxon>
        <taxon>Pseudomonadati</taxon>
        <taxon>Pseudomonadota</taxon>
        <taxon>Gammaproteobacteria</taxon>
        <taxon>Vibrionales</taxon>
        <taxon>Vibrionaceae</taxon>
        <taxon>Vibrio</taxon>
        <taxon>Vibrio oreintalis group</taxon>
    </lineage>
</organism>
<dbReference type="Gene3D" id="1.10.3210.10">
    <property type="entry name" value="Hypothetical protein af1432"/>
    <property type="match status" value="1"/>
</dbReference>
<evidence type="ECO:0000313" key="2">
    <source>
        <dbReference type="EMBL" id="MEZ8210151.1"/>
    </source>
</evidence>
<sequence length="311" mass="35062">MLSSQMATQYQMNIGLKQHAHKLEQENSAYSEQNSLLLASSTQAQTQLAELKQQHDLLLNSYQAFSQDLSNVLLAAAIAQYWYQQCDIDRVASHAKQLAVYLGVSPRVAERVHRCALLHPLGLVFSSGNEIPGNFANHHLSPCCFGSLAYETLSDSDLLKDVVMGIRHQDENMNGTGYPLHLKQQDIPLTAKIVRVVKDYDYLTVTHVDSAKRCSPMQAAEKLQELAEVHYDPAILKAYLKMVSEKRQNSDNSMEYSVSLRELRIGDEIKRDVHLTNGQVLIKRGSILNGDMLQRLIGLEKQNKRHFAYVV</sequence>
<accession>A0ABV4MKR1</accession>
<dbReference type="PROSITE" id="PS51832">
    <property type="entry name" value="HD_GYP"/>
    <property type="match status" value="1"/>
</dbReference>
<dbReference type="EC" id="3.1.4.-" evidence="2"/>
<keyword evidence="2" id="KW-0378">Hydrolase</keyword>
<proteinExistence type="predicted"/>
<feature type="domain" description="HD-GYP" evidence="1">
    <location>
        <begin position="62"/>
        <end position="255"/>
    </location>
</feature>
<dbReference type="Proteomes" id="UP001569151">
    <property type="component" value="Unassembled WGS sequence"/>
</dbReference>
<reference evidence="2 3" key="1">
    <citation type="submission" date="2024-06" db="EMBL/GenBank/DDBJ databases">
        <authorList>
            <person name="Steensen K."/>
            <person name="Seneca J."/>
            <person name="Bartlau N."/>
            <person name="Yu A.X."/>
            <person name="Polz M.F."/>
        </authorList>
    </citation>
    <scope>NUCLEOTIDE SEQUENCE [LARGE SCALE GENOMIC DNA]</scope>
    <source>
        <strain evidence="2 3">1F146</strain>
    </source>
</reference>
<keyword evidence="3" id="KW-1185">Reference proteome</keyword>
<dbReference type="GO" id="GO:0016787">
    <property type="term" value="F:hydrolase activity"/>
    <property type="evidence" value="ECO:0007669"/>
    <property type="project" value="UniProtKB-KW"/>
</dbReference>
<dbReference type="RefSeq" id="WP_371719507.1">
    <property type="nucleotide sequence ID" value="NZ_JBGOOF010000024.1"/>
</dbReference>
<evidence type="ECO:0000259" key="1">
    <source>
        <dbReference type="PROSITE" id="PS51832"/>
    </source>
</evidence>